<keyword evidence="2" id="KW-0732">Signal</keyword>
<evidence type="ECO:0000313" key="4">
    <source>
        <dbReference type="Proteomes" id="UP000199518"/>
    </source>
</evidence>
<evidence type="ECO:0000256" key="1">
    <source>
        <dbReference type="SAM" id="MobiDB-lite"/>
    </source>
</evidence>
<sequence length="224" mass="23943">MRRFYCLAASLTTITFAAICSFAGPVASELFPTAVGTRWVYDAGPVEVTEEIVGEDLIEGERCLKLETRVNGKPISFEHLAVRPDGVYRVTIAGERVMPPLCFLKSSPQSGERWSVKSKVGEIDVSGEFAGGKSLVQTPSGRYSVITAHGTRFQSPGGELEFTYSYAPGVGKVKQVISIQGKSAQLVLKEFHPAPNGQAGSTVVPASATEPTKSAPPKSVLPQR</sequence>
<name>A0A1I3MLK1_9PLAN</name>
<dbReference type="Proteomes" id="UP000199518">
    <property type="component" value="Unassembled WGS sequence"/>
</dbReference>
<feature type="signal peptide" evidence="2">
    <location>
        <begin position="1"/>
        <end position="23"/>
    </location>
</feature>
<organism evidence="3 4">
    <name type="scientific">Planctomicrobium piriforme</name>
    <dbReference type="NCBI Taxonomy" id="1576369"/>
    <lineage>
        <taxon>Bacteria</taxon>
        <taxon>Pseudomonadati</taxon>
        <taxon>Planctomycetota</taxon>
        <taxon>Planctomycetia</taxon>
        <taxon>Planctomycetales</taxon>
        <taxon>Planctomycetaceae</taxon>
        <taxon>Planctomicrobium</taxon>
    </lineage>
</organism>
<dbReference type="AlphaFoldDB" id="A0A1I3MLK1"/>
<dbReference type="RefSeq" id="WP_092052860.1">
    <property type="nucleotide sequence ID" value="NZ_FOQD01000014.1"/>
</dbReference>
<evidence type="ECO:0000256" key="2">
    <source>
        <dbReference type="SAM" id="SignalP"/>
    </source>
</evidence>
<accession>A0A1I3MLK1</accession>
<proteinExistence type="predicted"/>
<feature type="region of interest" description="Disordered" evidence="1">
    <location>
        <begin position="195"/>
        <end position="224"/>
    </location>
</feature>
<evidence type="ECO:0000313" key="3">
    <source>
        <dbReference type="EMBL" id="SFI97887.1"/>
    </source>
</evidence>
<dbReference type="OrthoDB" id="281452at2"/>
<feature type="chain" id="PRO_5011773379" evidence="2">
    <location>
        <begin position="24"/>
        <end position="224"/>
    </location>
</feature>
<reference evidence="4" key="1">
    <citation type="submission" date="2016-10" db="EMBL/GenBank/DDBJ databases">
        <authorList>
            <person name="Varghese N."/>
            <person name="Submissions S."/>
        </authorList>
    </citation>
    <scope>NUCLEOTIDE SEQUENCE [LARGE SCALE GENOMIC DNA]</scope>
    <source>
        <strain evidence="4">DSM 26348</strain>
    </source>
</reference>
<keyword evidence="4" id="KW-1185">Reference proteome</keyword>
<protein>
    <submittedName>
        <fullName evidence="3">Uncharacterized protein</fullName>
    </submittedName>
</protein>
<dbReference type="EMBL" id="FOQD01000014">
    <property type="protein sequence ID" value="SFI97887.1"/>
    <property type="molecule type" value="Genomic_DNA"/>
</dbReference>
<gene>
    <name evidence="3" type="ORF">SAMN05421753_11444</name>
</gene>